<accession>A0A558C152</accession>
<dbReference type="RefSeq" id="WP_144590650.1">
    <property type="nucleotide sequence ID" value="NZ_VJWX01000243.1"/>
</dbReference>
<dbReference type="AlphaFoldDB" id="A0A558C152"/>
<dbReference type="OrthoDB" id="3629109at2"/>
<evidence type="ECO:0000313" key="2">
    <source>
        <dbReference type="Proteomes" id="UP000320011"/>
    </source>
</evidence>
<organism evidence="1 2">
    <name type="scientific">Amycolatopsis rhizosphaerae</name>
    <dbReference type="NCBI Taxonomy" id="2053003"/>
    <lineage>
        <taxon>Bacteria</taxon>
        <taxon>Bacillati</taxon>
        <taxon>Actinomycetota</taxon>
        <taxon>Actinomycetes</taxon>
        <taxon>Pseudonocardiales</taxon>
        <taxon>Pseudonocardiaceae</taxon>
        <taxon>Amycolatopsis</taxon>
    </lineage>
</organism>
<name>A0A558C152_9PSEU</name>
<reference evidence="1 2" key="1">
    <citation type="submission" date="2019-07" db="EMBL/GenBank/DDBJ databases">
        <authorList>
            <person name="Duangmal K."/>
            <person name="Teo W.F.A."/>
        </authorList>
    </citation>
    <scope>NUCLEOTIDE SEQUENCE [LARGE SCALE GENOMIC DNA]</scope>
    <source>
        <strain evidence="1 2">TBRC 6029</strain>
    </source>
</reference>
<proteinExistence type="predicted"/>
<evidence type="ECO:0000313" key="1">
    <source>
        <dbReference type="EMBL" id="TVT42520.1"/>
    </source>
</evidence>
<sequence length="103" mass="10913">MGGYEIIIDKIAAAGQAAQRVADVIAPLDFAGAIPDGDAGMPGARAVAKLAAVKQDWAGKVKPTATGFTDYARDMANAANYYRNHEDAAQRDLRQFQMPKGMS</sequence>
<gene>
    <name evidence="1" type="ORF">FNH05_22255</name>
</gene>
<evidence type="ECO:0008006" key="3">
    <source>
        <dbReference type="Google" id="ProtNLM"/>
    </source>
</evidence>
<comment type="caution">
    <text evidence="1">The sequence shown here is derived from an EMBL/GenBank/DDBJ whole genome shotgun (WGS) entry which is preliminary data.</text>
</comment>
<keyword evidence="2" id="KW-1185">Reference proteome</keyword>
<reference evidence="1 2" key="2">
    <citation type="submission" date="2019-08" db="EMBL/GenBank/DDBJ databases">
        <title>Amycolatopsis acidicola sp. nov., isolated from peat swamp forest soil.</title>
        <authorList>
            <person name="Srisuk N."/>
        </authorList>
    </citation>
    <scope>NUCLEOTIDE SEQUENCE [LARGE SCALE GENOMIC DNA]</scope>
    <source>
        <strain evidence="1 2">TBRC 6029</strain>
    </source>
</reference>
<dbReference type="Proteomes" id="UP000320011">
    <property type="component" value="Unassembled WGS sequence"/>
</dbReference>
<dbReference type="EMBL" id="VJWX01000243">
    <property type="protein sequence ID" value="TVT42520.1"/>
    <property type="molecule type" value="Genomic_DNA"/>
</dbReference>
<protein>
    <recommendedName>
        <fullName evidence="3">ESX-1 secretion-associated protein</fullName>
    </recommendedName>
</protein>